<feature type="domain" description="Polynucleotide kinase PNKP phosphatase" evidence="1">
    <location>
        <begin position="18"/>
        <end position="151"/>
    </location>
</feature>
<sequence>MASEKGSRTRGGEARALAVFDLDGTLSDTRHRLHFVEGPKRDWNAFFRAALDDAPLPAGIALAQEWARECDLGYVTGRPERCRRDTVRWLAAQGLPTGELWMRDNADRRPARVAKPALLRRLAAERTVAVVVDDDVRVCEAYRAEGFHVVEADWMADSPTLEAAQEESGRT</sequence>
<name>A0A8T4J5L0_9ACTN</name>
<evidence type="ECO:0000259" key="1">
    <source>
        <dbReference type="Pfam" id="PF25109"/>
    </source>
</evidence>
<evidence type="ECO:0000313" key="3">
    <source>
        <dbReference type="Proteomes" id="UP000675554"/>
    </source>
</evidence>
<gene>
    <name evidence="2" type="ORF">KDA82_37325</name>
</gene>
<accession>A0A8T4J5L0</accession>
<reference evidence="2" key="1">
    <citation type="submission" date="2021-04" db="EMBL/GenBank/DDBJ databases">
        <title>Sequencing of actinobacteria type strains.</title>
        <authorList>
            <person name="Nguyen G.-S."/>
            <person name="Wentzel A."/>
        </authorList>
    </citation>
    <scope>NUCLEOTIDE SEQUENCE</scope>
    <source>
        <strain evidence="2">DSM 42095</strain>
    </source>
</reference>
<dbReference type="InterPro" id="IPR056782">
    <property type="entry name" value="HAD_PNKP"/>
</dbReference>
<dbReference type="Pfam" id="PF25109">
    <property type="entry name" value="HAD_PNKP"/>
    <property type="match status" value="1"/>
</dbReference>
<dbReference type="EMBL" id="JAGSMN010001540">
    <property type="protein sequence ID" value="MBR7678532.1"/>
    <property type="molecule type" value="Genomic_DNA"/>
</dbReference>
<dbReference type="Gene3D" id="3.40.50.1000">
    <property type="entry name" value="HAD superfamily/HAD-like"/>
    <property type="match status" value="1"/>
</dbReference>
<organism evidence="2 3">
    <name type="scientific">Streptomyces daliensis</name>
    <dbReference type="NCBI Taxonomy" id="299421"/>
    <lineage>
        <taxon>Bacteria</taxon>
        <taxon>Bacillati</taxon>
        <taxon>Actinomycetota</taxon>
        <taxon>Actinomycetes</taxon>
        <taxon>Kitasatosporales</taxon>
        <taxon>Streptomycetaceae</taxon>
        <taxon>Streptomyces</taxon>
    </lineage>
</organism>
<dbReference type="Proteomes" id="UP000675554">
    <property type="component" value="Unassembled WGS sequence"/>
</dbReference>
<keyword evidence="3" id="KW-1185">Reference proteome</keyword>
<comment type="caution">
    <text evidence="2">The sequence shown here is derived from an EMBL/GenBank/DDBJ whole genome shotgun (WGS) entry which is preliminary data.</text>
</comment>
<dbReference type="SUPFAM" id="SSF56784">
    <property type="entry name" value="HAD-like"/>
    <property type="match status" value="1"/>
</dbReference>
<dbReference type="InterPro" id="IPR023214">
    <property type="entry name" value="HAD_sf"/>
</dbReference>
<proteinExistence type="predicted"/>
<dbReference type="InterPro" id="IPR036412">
    <property type="entry name" value="HAD-like_sf"/>
</dbReference>
<evidence type="ECO:0000313" key="2">
    <source>
        <dbReference type="EMBL" id="MBR7678532.1"/>
    </source>
</evidence>
<dbReference type="AlphaFoldDB" id="A0A8T4J5L0"/>
<protein>
    <recommendedName>
        <fullName evidence="1">Polynucleotide kinase PNKP phosphatase domain-containing protein</fullName>
    </recommendedName>
</protein>